<dbReference type="PANTHER" id="PTHR43304">
    <property type="entry name" value="PHYTOCHROME-LIKE PROTEIN CPH1"/>
    <property type="match status" value="1"/>
</dbReference>
<dbReference type="InterPro" id="IPR036097">
    <property type="entry name" value="HisK_dim/P_sf"/>
</dbReference>
<dbReference type="SMART" id="SM00091">
    <property type="entry name" value="PAS"/>
    <property type="match status" value="5"/>
</dbReference>
<gene>
    <name evidence="8" type="ORF">EOD41_12505</name>
</gene>
<dbReference type="SUPFAM" id="SSF47384">
    <property type="entry name" value="Homodimeric domain of signal transducing histidine kinase"/>
    <property type="match status" value="1"/>
</dbReference>
<evidence type="ECO:0000259" key="6">
    <source>
        <dbReference type="PROSITE" id="PS50112"/>
    </source>
</evidence>
<keyword evidence="4" id="KW-0808">Transferase</keyword>
<keyword evidence="9" id="KW-1185">Reference proteome</keyword>
<dbReference type="Pfam" id="PF08447">
    <property type="entry name" value="PAS_3"/>
    <property type="match status" value="4"/>
</dbReference>
<evidence type="ECO:0000256" key="2">
    <source>
        <dbReference type="ARBA" id="ARBA00012438"/>
    </source>
</evidence>
<evidence type="ECO:0000313" key="9">
    <source>
        <dbReference type="Proteomes" id="UP000282759"/>
    </source>
</evidence>
<dbReference type="SUPFAM" id="SSF55785">
    <property type="entry name" value="PYP-like sensor domain (PAS domain)"/>
    <property type="match status" value="4"/>
</dbReference>
<dbReference type="GO" id="GO:0000155">
    <property type="term" value="F:phosphorelay sensor kinase activity"/>
    <property type="evidence" value="ECO:0007669"/>
    <property type="project" value="InterPro"/>
</dbReference>
<proteinExistence type="predicted"/>
<dbReference type="CDD" id="cd00082">
    <property type="entry name" value="HisKA"/>
    <property type="match status" value="1"/>
</dbReference>
<keyword evidence="5" id="KW-0418">Kinase</keyword>
<dbReference type="SMART" id="SM00086">
    <property type="entry name" value="PAC"/>
    <property type="match status" value="4"/>
</dbReference>
<feature type="domain" description="PAS" evidence="6">
    <location>
        <begin position="419"/>
        <end position="483"/>
    </location>
</feature>
<dbReference type="PANTHER" id="PTHR43304:SF1">
    <property type="entry name" value="PAC DOMAIN-CONTAINING PROTEIN"/>
    <property type="match status" value="1"/>
</dbReference>
<feature type="domain" description="PAS" evidence="6">
    <location>
        <begin position="294"/>
        <end position="365"/>
    </location>
</feature>
<reference evidence="8 9" key="1">
    <citation type="submission" date="2019-01" db="EMBL/GenBank/DDBJ databases">
        <authorList>
            <person name="Chen W.-M."/>
        </authorList>
    </citation>
    <scope>NUCLEOTIDE SEQUENCE [LARGE SCALE GENOMIC DNA]</scope>
    <source>
        <strain evidence="8 9">YBJ-36</strain>
    </source>
</reference>
<evidence type="ECO:0000256" key="1">
    <source>
        <dbReference type="ARBA" id="ARBA00000085"/>
    </source>
</evidence>
<evidence type="ECO:0000313" key="8">
    <source>
        <dbReference type="EMBL" id="RVU00299.1"/>
    </source>
</evidence>
<dbReference type="InterPro" id="IPR000014">
    <property type="entry name" value="PAS"/>
</dbReference>
<comment type="caution">
    <text evidence="8">The sequence shown here is derived from an EMBL/GenBank/DDBJ whole genome shotgun (WGS) entry which is preliminary data.</text>
</comment>
<dbReference type="InterPro" id="IPR003661">
    <property type="entry name" value="HisK_dim/P_dom"/>
</dbReference>
<dbReference type="Proteomes" id="UP000282759">
    <property type="component" value="Unassembled WGS sequence"/>
</dbReference>
<dbReference type="InterPro" id="IPR000700">
    <property type="entry name" value="PAS-assoc_C"/>
</dbReference>
<dbReference type="PROSITE" id="PS50112">
    <property type="entry name" value="PAS"/>
    <property type="match status" value="3"/>
</dbReference>
<dbReference type="InterPro" id="IPR013656">
    <property type="entry name" value="PAS_4"/>
</dbReference>
<evidence type="ECO:0000256" key="5">
    <source>
        <dbReference type="ARBA" id="ARBA00022777"/>
    </source>
</evidence>
<evidence type="ECO:0000256" key="4">
    <source>
        <dbReference type="ARBA" id="ARBA00022679"/>
    </source>
</evidence>
<comment type="catalytic activity">
    <reaction evidence="1">
        <text>ATP + protein L-histidine = ADP + protein N-phospho-L-histidine.</text>
        <dbReference type="EC" id="2.7.13.3"/>
    </reaction>
</comment>
<dbReference type="AlphaFoldDB" id="A0A437MRN1"/>
<feature type="domain" description="PAC" evidence="7">
    <location>
        <begin position="241"/>
        <end position="293"/>
    </location>
</feature>
<name>A0A437MRN1_9SPHI</name>
<dbReference type="EC" id="2.7.13.3" evidence="2"/>
<dbReference type="OrthoDB" id="6231665at2"/>
<dbReference type="NCBIfam" id="TIGR00229">
    <property type="entry name" value="sensory_box"/>
    <property type="match status" value="4"/>
</dbReference>
<accession>A0A437MRN1</accession>
<dbReference type="RefSeq" id="WP_127705382.1">
    <property type="nucleotide sequence ID" value="NZ_SACK01000005.1"/>
</dbReference>
<sequence>MVCLEEIELLYNSIPTPCIILKPDKPAYTIAAVNKAFLQATFTGRFMLIGKPFFEAFPANADDDGSRTLNIVNAFDHVLRSKKTCLINRHRYDSPSSSNTDEYVRYWNIETYPLLDIDGNVSYIVQSSTDVTALVEAEQKLEASNEKVKIELGEREQAQHALRLSNERHYYVNKATDDAIYDWDMENDHIHWGEAFYRLFGYPNEEEFPLSKWAAMVHPEDILALEDSLNAAIVKPANNNWMASYRLKKRDGHYLHVEENGYILRDEQGTAIRMIGVLRDISGRKVAETELKSLKDTYSDLFQLSPLPMWVYDTASLMFLDVNEAAVDHYGYSKEEFLSMSILDIRPKEDAEHLVNIIRSETKPRVKHMTQARHLKKSGELIIVSTKGNSIRYGAYDARMVVVADITEKIKAEQELLKSERRFKKLIQEGADLIAIVDAEGNYIYVSSTAKPILGMEPRAFVGKNAFAFVHEEDRQAVMQQFEALNHMKRLELKPFRFIDSNNRTHWIETVVTDMRDDDAIEGIVCNSRVVTERVEKEMKLKEHLDRYNAVSKATSDSIWDVDMSTGRILWNHGIKGIFGYDDVHYDLQWWRDRVHPDDVDRVVQTVDQHMNDKTPRWTSEYRFRCADGNYKYVLDRGFLIFDERHHQPVRMIGAMQDVSERMAYTKAIEEHNIRLREIAWTQSHLVRAPLARILGLVQLLKDPKIDDCSRQIMLSYLNTSAADLDKIIESIIKQSYDALNNC</sequence>
<feature type="domain" description="PAS" evidence="6">
    <location>
        <begin position="165"/>
        <end position="236"/>
    </location>
</feature>
<feature type="domain" description="PAC" evidence="7">
    <location>
        <begin position="618"/>
        <end position="671"/>
    </location>
</feature>
<dbReference type="InterPro" id="IPR013655">
    <property type="entry name" value="PAS_fold_3"/>
</dbReference>
<protein>
    <recommendedName>
        <fullName evidence="2">histidine kinase</fullName>
        <ecNumber evidence="2">2.7.13.3</ecNumber>
    </recommendedName>
</protein>
<keyword evidence="3" id="KW-0597">Phosphoprotein</keyword>
<dbReference type="InterPro" id="IPR001610">
    <property type="entry name" value="PAC"/>
</dbReference>
<dbReference type="InterPro" id="IPR035965">
    <property type="entry name" value="PAS-like_dom_sf"/>
</dbReference>
<dbReference type="InterPro" id="IPR052162">
    <property type="entry name" value="Sensor_kinase/Photoreceptor"/>
</dbReference>
<dbReference type="Gene3D" id="3.30.450.20">
    <property type="entry name" value="PAS domain"/>
    <property type="match status" value="5"/>
</dbReference>
<dbReference type="PROSITE" id="PS50113">
    <property type="entry name" value="PAC"/>
    <property type="match status" value="2"/>
</dbReference>
<evidence type="ECO:0000256" key="3">
    <source>
        <dbReference type="ARBA" id="ARBA00022553"/>
    </source>
</evidence>
<evidence type="ECO:0000259" key="7">
    <source>
        <dbReference type="PROSITE" id="PS50113"/>
    </source>
</evidence>
<dbReference type="EMBL" id="SACK01000005">
    <property type="protein sequence ID" value="RVU00299.1"/>
    <property type="molecule type" value="Genomic_DNA"/>
</dbReference>
<dbReference type="CDD" id="cd00130">
    <property type="entry name" value="PAS"/>
    <property type="match status" value="4"/>
</dbReference>
<dbReference type="Pfam" id="PF08448">
    <property type="entry name" value="PAS_4"/>
    <property type="match status" value="1"/>
</dbReference>
<organism evidence="8 9">
    <name type="scientific">Mucilaginibacter limnophilus</name>
    <dbReference type="NCBI Taxonomy" id="1932778"/>
    <lineage>
        <taxon>Bacteria</taxon>
        <taxon>Pseudomonadati</taxon>
        <taxon>Bacteroidota</taxon>
        <taxon>Sphingobacteriia</taxon>
        <taxon>Sphingobacteriales</taxon>
        <taxon>Sphingobacteriaceae</taxon>
        <taxon>Mucilaginibacter</taxon>
    </lineage>
</organism>